<name>A0ABR1WQY9_9PEZI</name>
<dbReference type="Proteomes" id="UP001480595">
    <property type="component" value="Unassembled WGS sequence"/>
</dbReference>
<dbReference type="GeneID" id="92085407"/>
<evidence type="ECO:0008006" key="4">
    <source>
        <dbReference type="Google" id="ProtNLM"/>
    </source>
</evidence>
<evidence type="ECO:0000256" key="1">
    <source>
        <dbReference type="SAM" id="MobiDB-lite"/>
    </source>
</evidence>
<feature type="region of interest" description="Disordered" evidence="1">
    <location>
        <begin position="74"/>
        <end position="135"/>
    </location>
</feature>
<keyword evidence="3" id="KW-1185">Reference proteome</keyword>
<comment type="caution">
    <text evidence="2">The sequence shown here is derived from an EMBL/GenBank/DDBJ whole genome shotgun (WGS) entry which is preliminary data.</text>
</comment>
<organism evidence="2 3">
    <name type="scientific">Apiospora phragmitis</name>
    <dbReference type="NCBI Taxonomy" id="2905665"/>
    <lineage>
        <taxon>Eukaryota</taxon>
        <taxon>Fungi</taxon>
        <taxon>Dikarya</taxon>
        <taxon>Ascomycota</taxon>
        <taxon>Pezizomycotina</taxon>
        <taxon>Sordariomycetes</taxon>
        <taxon>Xylariomycetidae</taxon>
        <taxon>Amphisphaeriales</taxon>
        <taxon>Apiosporaceae</taxon>
        <taxon>Apiospora</taxon>
    </lineage>
</organism>
<proteinExistence type="predicted"/>
<feature type="compositionally biased region" description="Acidic residues" evidence="1">
    <location>
        <begin position="116"/>
        <end position="135"/>
    </location>
</feature>
<protein>
    <recommendedName>
        <fullName evidence="4">EKC/KEOPS complex subunit GON7</fullName>
    </recommendedName>
</protein>
<sequence length="135" mass="14406">MPTLQTHSEAPHSDAFTFTTDLSLSGSGSDSTTTTTATTDGITAEATLTTAQKSAYLARLRAAVSDHQSRINDALTARMEADKIRDPASAPSATTEPTSSKSKKRKNNNQQKVIADEDAEEQNYGEEVVEGDDEV</sequence>
<dbReference type="RefSeq" id="XP_066720485.1">
    <property type="nucleotide sequence ID" value="XM_066852344.1"/>
</dbReference>
<evidence type="ECO:0000313" key="3">
    <source>
        <dbReference type="Proteomes" id="UP001480595"/>
    </source>
</evidence>
<dbReference type="EMBL" id="JAQQWL010000002">
    <property type="protein sequence ID" value="KAK8085961.1"/>
    <property type="molecule type" value="Genomic_DNA"/>
</dbReference>
<reference evidence="2 3" key="1">
    <citation type="submission" date="2023-01" db="EMBL/GenBank/DDBJ databases">
        <title>Analysis of 21 Apiospora genomes using comparative genomics revels a genus with tremendous synthesis potential of carbohydrate active enzymes and secondary metabolites.</title>
        <authorList>
            <person name="Sorensen T."/>
        </authorList>
    </citation>
    <scope>NUCLEOTIDE SEQUENCE [LARGE SCALE GENOMIC DNA]</scope>
    <source>
        <strain evidence="2 3">CBS 135458</strain>
    </source>
</reference>
<feature type="region of interest" description="Disordered" evidence="1">
    <location>
        <begin position="1"/>
        <end position="40"/>
    </location>
</feature>
<gene>
    <name evidence="2" type="ORF">PG994_000935</name>
</gene>
<evidence type="ECO:0000313" key="2">
    <source>
        <dbReference type="EMBL" id="KAK8085961.1"/>
    </source>
</evidence>
<accession>A0ABR1WQY9</accession>
<feature type="compositionally biased region" description="Low complexity" evidence="1">
    <location>
        <begin position="87"/>
        <end position="100"/>
    </location>
</feature>
<feature type="compositionally biased region" description="Low complexity" evidence="1">
    <location>
        <begin position="17"/>
        <end position="40"/>
    </location>
</feature>